<name>A0A6A0A824_HAELA</name>
<feature type="non-terminal residue" evidence="2">
    <location>
        <position position="33"/>
    </location>
</feature>
<evidence type="ECO:0000313" key="2">
    <source>
        <dbReference type="EMBL" id="GFH28631.1"/>
    </source>
</evidence>
<proteinExistence type="predicted"/>
<dbReference type="EMBL" id="BLLF01003968">
    <property type="protein sequence ID" value="GFH28631.1"/>
    <property type="molecule type" value="Genomic_DNA"/>
</dbReference>
<sequence>DGPHWRCPLLPHGGQPGAGSAGASSGLRQHHGG</sequence>
<feature type="region of interest" description="Disordered" evidence="1">
    <location>
        <begin position="1"/>
        <end position="33"/>
    </location>
</feature>
<accession>A0A6A0A824</accession>
<evidence type="ECO:0000256" key="1">
    <source>
        <dbReference type="SAM" id="MobiDB-lite"/>
    </source>
</evidence>
<feature type="non-terminal residue" evidence="2">
    <location>
        <position position="1"/>
    </location>
</feature>
<dbReference type="Proteomes" id="UP000485058">
    <property type="component" value="Unassembled WGS sequence"/>
</dbReference>
<protein>
    <submittedName>
        <fullName evidence="2">Uncharacterized protein</fullName>
    </submittedName>
</protein>
<reference evidence="2 3" key="1">
    <citation type="submission" date="2020-02" db="EMBL/GenBank/DDBJ databases">
        <title>Draft genome sequence of Haematococcus lacustris strain NIES-144.</title>
        <authorList>
            <person name="Morimoto D."/>
            <person name="Nakagawa S."/>
            <person name="Yoshida T."/>
            <person name="Sawayama S."/>
        </authorList>
    </citation>
    <scope>NUCLEOTIDE SEQUENCE [LARGE SCALE GENOMIC DNA]</scope>
    <source>
        <strain evidence="2 3">NIES-144</strain>
    </source>
</reference>
<gene>
    <name evidence="2" type="ORF">HaLaN_27156</name>
</gene>
<comment type="caution">
    <text evidence="2">The sequence shown here is derived from an EMBL/GenBank/DDBJ whole genome shotgun (WGS) entry which is preliminary data.</text>
</comment>
<keyword evidence="3" id="KW-1185">Reference proteome</keyword>
<evidence type="ECO:0000313" key="3">
    <source>
        <dbReference type="Proteomes" id="UP000485058"/>
    </source>
</evidence>
<dbReference type="AlphaFoldDB" id="A0A6A0A824"/>
<organism evidence="2 3">
    <name type="scientific">Haematococcus lacustris</name>
    <name type="common">Green alga</name>
    <name type="synonym">Haematococcus pluvialis</name>
    <dbReference type="NCBI Taxonomy" id="44745"/>
    <lineage>
        <taxon>Eukaryota</taxon>
        <taxon>Viridiplantae</taxon>
        <taxon>Chlorophyta</taxon>
        <taxon>core chlorophytes</taxon>
        <taxon>Chlorophyceae</taxon>
        <taxon>CS clade</taxon>
        <taxon>Chlamydomonadales</taxon>
        <taxon>Haematococcaceae</taxon>
        <taxon>Haematococcus</taxon>
    </lineage>
</organism>